<evidence type="ECO:0000256" key="2">
    <source>
        <dbReference type="ARBA" id="ARBA00023315"/>
    </source>
</evidence>
<evidence type="ECO:0000313" key="4">
    <source>
        <dbReference type="EMBL" id="ASP38436.1"/>
    </source>
</evidence>
<dbReference type="CDD" id="cd04301">
    <property type="entry name" value="NAT_SF"/>
    <property type="match status" value="1"/>
</dbReference>
<name>A0A222FIL0_9GAMM</name>
<dbReference type="InterPro" id="IPR016181">
    <property type="entry name" value="Acyl_CoA_acyltransferase"/>
</dbReference>
<evidence type="ECO:0000256" key="1">
    <source>
        <dbReference type="ARBA" id="ARBA00022679"/>
    </source>
</evidence>
<dbReference type="InterPro" id="IPR050832">
    <property type="entry name" value="Bact_Acetyltransf"/>
</dbReference>
<evidence type="ECO:0000259" key="3">
    <source>
        <dbReference type="PROSITE" id="PS51186"/>
    </source>
</evidence>
<dbReference type="OrthoDB" id="9803233at2"/>
<organism evidence="4 5">
    <name type="scientific">Bacterioplanes sanyensis</name>
    <dbReference type="NCBI Taxonomy" id="1249553"/>
    <lineage>
        <taxon>Bacteria</taxon>
        <taxon>Pseudomonadati</taxon>
        <taxon>Pseudomonadota</taxon>
        <taxon>Gammaproteobacteria</taxon>
        <taxon>Oceanospirillales</taxon>
        <taxon>Oceanospirillaceae</taxon>
        <taxon>Bacterioplanes</taxon>
    </lineage>
</organism>
<feature type="domain" description="N-acetyltransferase" evidence="3">
    <location>
        <begin position="3"/>
        <end position="152"/>
    </location>
</feature>
<dbReference type="KEGG" id="bsan:CHH28_07010"/>
<keyword evidence="1 4" id="KW-0808">Transferase</keyword>
<dbReference type="Proteomes" id="UP000202440">
    <property type="component" value="Chromosome"/>
</dbReference>
<dbReference type="AlphaFoldDB" id="A0A222FIL0"/>
<proteinExistence type="predicted"/>
<dbReference type="Pfam" id="PF00583">
    <property type="entry name" value="Acetyltransf_1"/>
    <property type="match status" value="1"/>
</dbReference>
<keyword evidence="5" id="KW-1185">Reference proteome</keyword>
<dbReference type="PROSITE" id="PS51186">
    <property type="entry name" value="GNAT"/>
    <property type="match status" value="1"/>
</dbReference>
<sequence>MNITVDKLNDDGIVKLLQEHLQDMHAQSPAESVHALPLQALKAADLTFWSARELGQAIGCIALKQLSSTAGEIKSMRTREAARGRGVAGALLQTLLHEANQRGYQTLWLETGSMAFFRPARRLYKKYGFYECGPFADYKEDPHSVFMRYDIRAKR</sequence>
<dbReference type="PANTHER" id="PTHR43877:SF5">
    <property type="entry name" value="BLL8307 PROTEIN"/>
    <property type="match status" value="1"/>
</dbReference>
<dbReference type="InterPro" id="IPR000182">
    <property type="entry name" value="GNAT_dom"/>
</dbReference>
<protein>
    <submittedName>
        <fullName evidence="4">GNAT family N-acetyltransferase</fullName>
    </submittedName>
</protein>
<evidence type="ECO:0000313" key="5">
    <source>
        <dbReference type="Proteomes" id="UP000202440"/>
    </source>
</evidence>
<dbReference type="Gene3D" id="3.40.630.30">
    <property type="match status" value="1"/>
</dbReference>
<dbReference type="EMBL" id="CP022530">
    <property type="protein sequence ID" value="ASP38436.1"/>
    <property type="molecule type" value="Genomic_DNA"/>
</dbReference>
<reference evidence="4 5" key="1">
    <citation type="submission" date="2017-07" db="EMBL/GenBank/DDBJ databases">
        <title>Annotated genome sequence of Bacterioplanes sanyensis isolated from Red Sea.</title>
        <authorList>
            <person name="Rehman Z.U."/>
        </authorList>
    </citation>
    <scope>NUCLEOTIDE SEQUENCE [LARGE SCALE GENOMIC DNA]</scope>
    <source>
        <strain evidence="4 5">NV9</strain>
    </source>
</reference>
<keyword evidence="2" id="KW-0012">Acyltransferase</keyword>
<dbReference type="GO" id="GO:0016747">
    <property type="term" value="F:acyltransferase activity, transferring groups other than amino-acyl groups"/>
    <property type="evidence" value="ECO:0007669"/>
    <property type="project" value="InterPro"/>
</dbReference>
<dbReference type="RefSeq" id="WP_094059630.1">
    <property type="nucleotide sequence ID" value="NZ_CP022530.1"/>
</dbReference>
<dbReference type="PANTHER" id="PTHR43877">
    <property type="entry name" value="AMINOALKYLPHOSPHONATE N-ACETYLTRANSFERASE-RELATED-RELATED"/>
    <property type="match status" value="1"/>
</dbReference>
<dbReference type="SUPFAM" id="SSF55729">
    <property type="entry name" value="Acyl-CoA N-acyltransferases (Nat)"/>
    <property type="match status" value="1"/>
</dbReference>
<accession>A0A222FIL0</accession>
<gene>
    <name evidence="4" type="ORF">CHH28_07010</name>
</gene>